<dbReference type="PANTHER" id="PTHR47326">
    <property type="entry name" value="TRANSPOSABLE ELEMENT TC3 TRANSPOSASE-LIKE PROTEIN"/>
    <property type="match status" value="1"/>
</dbReference>
<dbReference type="EMBL" id="JAJSOF020000017">
    <property type="protein sequence ID" value="KAJ4439784.1"/>
    <property type="molecule type" value="Genomic_DNA"/>
</dbReference>
<keyword evidence="2" id="KW-1185">Reference proteome</keyword>
<name>A0ABQ8T000_PERAM</name>
<accession>A0ABQ8T000</accession>
<gene>
    <name evidence="1" type="ORF">ANN_07912</name>
</gene>
<sequence length="234" mass="26819">MAGLCEDGNEPLGSLKAHNAGWYSCHRRKNCRILHISASPPDMRIKDNRHNVCVRIPSRTTIHDLVNKVRRTGSFSNKKRIQQCRVLTEENLDEVGARLEHSPRKSLRRLAQEVNISKMSAFVATKILKLKPYRSVPNGDVDPLLTFFTDEAWFHLHGHISTQNNRYWATENPHIIHEVSHHAAKVGIVAKAKVLHIKSVTKQKDWYVASKLIWYGDTFLATSKTSCRDRERVV</sequence>
<evidence type="ECO:0000313" key="2">
    <source>
        <dbReference type="Proteomes" id="UP001148838"/>
    </source>
</evidence>
<evidence type="ECO:0000313" key="1">
    <source>
        <dbReference type="EMBL" id="KAJ4439784.1"/>
    </source>
</evidence>
<dbReference type="PANTHER" id="PTHR47326:SF1">
    <property type="entry name" value="HTH PSQ-TYPE DOMAIN-CONTAINING PROTEIN"/>
    <property type="match status" value="1"/>
</dbReference>
<proteinExistence type="predicted"/>
<protein>
    <submittedName>
        <fullName evidence="1">Uncharacterized protein</fullName>
    </submittedName>
</protein>
<comment type="caution">
    <text evidence="1">The sequence shown here is derived from an EMBL/GenBank/DDBJ whole genome shotgun (WGS) entry which is preliminary data.</text>
</comment>
<organism evidence="1 2">
    <name type="scientific">Periplaneta americana</name>
    <name type="common">American cockroach</name>
    <name type="synonym">Blatta americana</name>
    <dbReference type="NCBI Taxonomy" id="6978"/>
    <lineage>
        <taxon>Eukaryota</taxon>
        <taxon>Metazoa</taxon>
        <taxon>Ecdysozoa</taxon>
        <taxon>Arthropoda</taxon>
        <taxon>Hexapoda</taxon>
        <taxon>Insecta</taxon>
        <taxon>Pterygota</taxon>
        <taxon>Neoptera</taxon>
        <taxon>Polyneoptera</taxon>
        <taxon>Dictyoptera</taxon>
        <taxon>Blattodea</taxon>
        <taxon>Blattoidea</taxon>
        <taxon>Blattidae</taxon>
        <taxon>Blattinae</taxon>
        <taxon>Periplaneta</taxon>
    </lineage>
</organism>
<reference evidence="1 2" key="1">
    <citation type="journal article" date="2022" name="Allergy">
        <title>Genome assembly and annotation of Periplaneta americana reveal a comprehensive cockroach allergen profile.</title>
        <authorList>
            <person name="Wang L."/>
            <person name="Xiong Q."/>
            <person name="Saelim N."/>
            <person name="Wang L."/>
            <person name="Nong W."/>
            <person name="Wan A.T."/>
            <person name="Shi M."/>
            <person name="Liu X."/>
            <person name="Cao Q."/>
            <person name="Hui J.H.L."/>
            <person name="Sookrung N."/>
            <person name="Leung T.F."/>
            <person name="Tungtrongchitr A."/>
            <person name="Tsui S.K.W."/>
        </authorList>
    </citation>
    <scope>NUCLEOTIDE SEQUENCE [LARGE SCALE GENOMIC DNA]</scope>
    <source>
        <strain evidence="1">PWHHKU_190912</strain>
    </source>
</reference>
<dbReference type="Proteomes" id="UP001148838">
    <property type="component" value="Unassembled WGS sequence"/>
</dbReference>